<feature type="chain" id="PRO_5045182444" evidence="2">
    <location>
        <begin position="20"/>
        <end position="51"/>
    </location>
</feature>
<evidence type="ECO:0000313" key="4">
    <source>
        <dbReference type="EMBL" id="MFD1122512.1"/>
    </source>
</evidence>
<gene>
    <name evidence="4" type="ORF">ACFQ2T_08365</name>
</gene>
<dbReference type="InterPro" id="IPR013424">
    <property type="entry name" value="Ice-binding_C"/>
</dbReference>
<feature type="signal peptide" evidence="2">
    <location>
        <begin position="1"/>
        <end position="19"/>
    </location>
</feature>
<proteinExistence type="predicted"/>
<keyword evidence="2" id="KW-0732">Signal</keyword>
<dbReference type="NCBIfam" id="TIGR02595">
    <property type="entry name" value="PEP_CTERM"/>
    <property type="match status" value="1"/>
</dbReference>
<feature type="transmembrane region" description="Helical" evidence="1">
    <location>
        <begin position="32"/>
        <end position="48"/>
    </location>
</feature>
<evidence type="ECO:0000256" key="1">
    <source>
        <dbReference type="SAM" id="Phobius"/>
    </source>
</evidence>
<feature type="domain" description="Ice-binding protein C-terminal" evidence="3">
    <location>
        <begin position="26"/>
        <end position="49"/>
    </location>
</feature>
<dbReference type="EMBL" id="JBHTLN010000001">
    <property type="protein sequence ID" value="MFD1122512.1"/>
    <property type="molecule type" value="Genomic_DNA"/>
</dbReference>
<comment type="caution">
    <text evidence="4">The sequence shown here is derived from an EMBL/GenBank/DDBJ whole genome shotgun (WGS) entry which is preliminary data.</text>
</comment>
<dbReference type="Proteomes" id="UP001597206">
    <property type="component" value="Unassembled WGS sequence"/>
</dbReference>
<keyword evidence="5" id="KW-1185">Reference proteome</keyword>
<sequence>MFQKMILLAGLIASIAANAAAPTNSPVPEPESISLMLLGLGLIGVIVFRQK</sequence>
<keyword evidence="1" id="KW-1133">Transmembrane helix</keyword>
<dbReference type="RefSeq" id="WP_379033022.1">
    <property type="nucleotide sequence ID" value="NZ_JBHTLN010000001.1"/>
</dbReference>
<accession>A0ABW3PAF2</accession>
<organism evidence="4 5">
    <name type="scientific">Methylophilus flavus</name>
    <dbReference type="NCBI Taxonomy" id="640084"/>
    <lineage>
        <taxon>Bacteria</taxon>
        <taxon>Pseudomonadati</taxon>
        <taxon>Pseudomonadota</taxon>
        <taxon>Betaproteobacteria</taxon>
        <taxon>Nitrosomonadales</taxon>
        <taxon>Methylophilaceae</taxon>
        <taxon>Methylophilus</taxon>
    </lineage>
</organism>
<name>A0ABW3PAF2_9PROT</name>
<evidence type="ECO:0000313" key="5">
    <source>
        <dbReference type="Proteomes" id="UP001597206"/>
    </source>
</evidence>
<evidence type="ECO:0000256" key="2">
    <source>
        <dbReference type="SAM" id="SignalP"/>
    </source>
</evidence>
<keyword evidence="1" id="KW-0812">Transmembrane</keyword>
<keyword evidence="1" id="KW-0472">Membrane</keyword>
<protein>
    <submittedName>
        <fullName evidence="4">PEP-CTERM sorting domain-containing protein</fullName>
    </submittedName>
</protein>
<reference evidence="5" key="1">
    <citation type="journal article" date="2019" name="Int. J. Syst. Evol. Microbiol.">
        <title>The Global Catalogue of Microorganisms (GCM) 10K type strain sequencing project: providing services to taxonomists for standard genome sequencing and annotation.</title>
        <authorList>
            <consortium name="The Broad Institute Genomics Platform"/>
            <consortium name="The Broad Institute Genome Sequencing Center for Infectious Disease"/>
            <person name="Wu L."/>
            <person name="Ma J."/>
        </authorList>
    </citation>
    <scope>NUCLEOTIDE SEQUENCE [LARGE SCALE GENOMIC DNA]</scope>
    <source>
        <strain evidence="5">CCUG 58411</strain>
    </source>
</reference>
<evidence type="ECO:0000259" key="3">
    <source>
        <dbReference type="Pfam" id="PF07589"/>
    </source>
</evidence>
<dbReference type="Pfam" id="PF07589">
    <property type="entry name" value="PEP-CTERM"/>
    <property type="match status" value="1"/>
</dbReference>